<keyword evidence="4" id="KW-0472">Membrane</keyword>
<dbReference type="Pfam" id="PF00229">
    <property type="entry name" value="TNF"/>
    <property type="match status" value="1"/>
</dbReference>
<dbReference type="GO" id="GO:0016020">
    <property type="term" value="C:membrane"/>
    <property type="evidence" value="ECO:0007669"/>
    <property type="project" value="UniProtKB-SubCell"/>
</dbReference>
<dbReference type="SMART" id="SM00207">
    <property type="entry name" value="TNF"/>
    <property type="match status" value="1"/>
</dbReference>
<feature type="chain" id="PRO_5044878970" description="THD domain-containing protein" evidence="5">
    <location>
        <begin position="27"/>
        <end position="225"/>
    </location>
</feature>
<dbReference type="InterPro" id="IPR006052">
    <property type="entry name" value="TNF_dom"/>
</dbReference>
<evidence type="ECO:0000259" key="6">
    <source>
        <dbReference type="PROSITE" id="PS50049"/>
    </source>
</evidence>
<dbReference type="PANTHER" id="PTHR11471:SF13">
    <property type="entry name" value="TNF FAMILY PROFILE DOMAIN-CONTAINING PROTEIN"/>
    <property type="match status" value="1"/>
</dbReference>
<dbReference type="SUPFAM" id="SSF49842">
    <property type="entry name" value="TNF-like"/>
    <property type="match status" value="1"/>
</dbReference>
<protein>
    <recommendedName>
        <fullName evidence="6">THD domain-containing protein</fullName>
    </recommendedName>
</protein>
<feature type="signal peptide" evidence="5">
    <location>
        <begin position="1"/>
        <end position="26"/>
    </location>
</feature>
<gene>
    <name evidence="7" type="ORF">ACJMK2_018031</name>
</gene>
<evidence type="ECO:0000313" key="8">
    <source>
        <dbReference type="Proteomes" id="UP001634394"/>
    </source>
</evidence>
<evidence type="ECO:0000256" key="3">
    <source>
        <dbReference type="ARBA" id="ARBA00022514"/>
    </source>
</evidence>
<organism evidence="7 8">
    <name type="scientific">Sinanodonta woodiana</name>
    <name type="common">Chinese pond mussel</name>
    <name type="synonym">Anodonta woodiana</name>
    <dbReference type="NCBI Taxonomy" id="1069815"/>
    <lineage>
        <taxon>Eukaryota</taxon>
        <taxon>Metazoa</taxon>
        <taxon>Spiralia</taxon>
        <taxon>Lophotrochozoa</taxon>
        <taxon>Mollusca</taxon>
        <taxon>Bivalvia</taxon>
        <taxon>Autobranchia</taxon>
        <taxon>Heteroconchia</taxon>
        <taxon>Palaeoheterodonta</taxon>
        <taxon>Unionida</taxon>
        <taxon>Unionoidea</taxon>
        <taxon>Unionidae</taxon>
        <taxon>Unioninae</taxon>
        <taxon>Sinanodonta</taxon>
    </lineage>
</organism>
<comment type="similarity">
    <text evidence="2">Belongs to the tumor necrosis factor family.</text>
</comment>
<sequence length="225" mass="25589">MVSRGSGCLLLSLAINFMLFISHDDSLNDFDPPSMCFPCRDVSRVHEVSVCVRNKESHQHLLKMMLLAERHMSNPRDITICAHFCLNQSALEDSVIRWTTNMNGAIDLVANGFQPSETGKIRIPVSGQYYIYCLLSFKFSSKSNTSDTYIKHYLYKQRGGLETDAQPTELLAIRSLNISRDVTFKNSFLSTTQNLNEGDSLFISVSNISHLYRANQFSYFGMFRL</sequence>
<feature type="domain" description="THD" evidence="6">
    <location>
        <begin position="80"/>
        <end position="225"/>
    </location>
</feature>
<dbReference type="PROSITE" id="PS50049">
    <property type="entry name" value="THD_2"/>
    <property type="match status" value="1"/>
</dbReference>
<dbReference type="PANTHER" id="PTHR11471">
    <property type="entry name" value="TUMOR NECROSIS FACTOR FAMILY MEMBER"/>
    <property type="match status" value="1"/>
</dbReference>
<evidence type="ECO:0000256" key="4">
    <source>
        <dbReference type="ARBA" id="ARBA00023136"/>
    </source>
</evidence>
<keyword evidence="8" id="KW-1185">Reference proteome</keyword>
<name>A0ABD3UC92_SINWO</name>
<comment type="subcellular location">
    <subcellularLocation>
        <location evidence="1">Membrane</location>
    </subcellularLocation>
</comment>
<evidence type="ECO:0000256" key="2">
    <source>
        <dbReference type="ARBA" id="ARBA00008670"/>
    </source>
</evidence>
<comment type="caution">
    <text evidence="7">The sequence shown here is derived from an EMBL/GenBank/DDBJ whole genome shotgun (WGS) entry which is preliminary data.</text>
</comment>
<evidence type="ECO:0000256" key="5">
    <source>
        <dbReference type="SAM" id="SignalP"/>
    </source>
</evidence>
<reference evidence="7 8" key="1">
    <citation type="submission" date="2024-11" db="EMBL/GenBank/DDBJ databases">
        <title>Chromosome-level genome assembly of the freshwater bivalve Anodonta woodiana.</title>
        <authorList>
            <person name="Chen X."/>
        </authorList>
    </citation>
    <scope>NUCLEOTIDE SEQUENCE [LARGE SCALE GENOMIC DNA]</scope>
    <source>
        <strain evidence="7">MN2024</strain>
        <tissue evidence="7">Gills</tissue>
    </source>
</reference>
<proteinExistence type="inferred from homology"/>
<keyword evidence="3" id="KW-0202">Cytokine</keyword>
<dbReference type="InterPro" id="IPR008983">
    <property type="entry name" value="Tumour_necrosis_fac-like_dom"/>
</dbReference>
<evidence type="ECO:0000256" key="1">
    <source>
        <dbReference type="ARBA" id="ARBA00004370"/>
    </source>
</evidence>
<dbReference type="GO" id="GO:0005615">
    <property type="term" value="C:extracellular space"/>
    <property type="evidence" value="ECO:0007669"/>
    <property type="project" value="UniProtKB-KW"/>
</dbReference>
<accession>A0ABD3UC92</accession>
<dbReference type="EMBL" id="JBJQND010000016">
    <property type="protein sequence ID" value="KAL3847101.1"/>
    <property type="molecule type" value="Genomic_DNA"/>
</dbReference>
<keyword evidence="5" id="KW-0732">Signal</keyword>
<dbReference type="Proteomes" id="UP001634394">
    <property type="component" value="Unassembled WGS sequence"/>
</dbReference>
<dbReference type="GO" id="GO:0005125">
    <property type="term" value="F:cytokine activity"/>
    <property type="evidence" value="ECO:0007669"/>
    <property type="project" value="UniProtKB-KW"/>
</dbReference>
<dbReference type="Gene3D" id="2.60.120.40">
    <property type="match status" value="1"/>
</dbReference>
<dbReference type="AlphaFoldDB" id="A0ABD3UC92"/>
<evidence type="ECO:0000313" key="7">
    <source>
        <dbReference type="EMBL" id="KAL3847101.1"/>
    </source>
</evidence>